<proteinExistence type="predicted"/>
<protein>
    <submittedName>
        <fullName evidence="1">Uncharacterized protein</fullName>
    </submittedName>
</protein>
<reference evidence="1 2" key="1">
    <citation type="submission" date="2018-10" db="EMBL/GenBank/DDBJ databases">
        <title>Transmission dynamics of multidrug resistant bacteria on intensive care unit surfaces.</title>
        <authorList>
            <person name="D'Souza A.W."/>
            <person name="Potter R.F."/>
            <person name="Wallace M."/>
            <person name="Shupe A."/>
            <person name="Patel S."/>
            <person name="Sun S."/>
            <person name="Gul D."/>
            <person name="Kwon J.H."/>
            <person name="Andleeb S."/>
            <person name="Burnham C.-A.D."/>
            <person name="Dantas G."/>
        </authorList>
    </citation>
    <scope>NUCLEOTIDE SEQUENCE [LARGE SCALE GENOMIC DNA]</scope>
    <source>
        <strain evidence="1 2">AS_373</strain>
    </source>
</reference>
<evidence type="ECO:0000313" key="1">
    <source>
        <dbReference type="EMBL" id="RSE26683.1"/>
    </source>
</evidence>
<sequence length="60" mass="6715">MLTLSVGLLFAVDTYTSFFTSHINGKKLSVMPLRAVACCYKEGKRRVMFTILASQTRALQ</sequence>
<accession>A0A427V1U9</accession>
<dbReference type="Proteomes" id="UP000275331">
    <property type="component" value="Unassembled WGS sequence"/>
</dbReference>
<dbReference type="OrthoDB" id="6631452at2"/>
<name>A0A427V1U9_9ENTR</name>
<organism evidence="1 2">
    <name type="scientific">Atlantibacter subterraneus</name>
    <dbReference type="NCBI Taxonomy" id="255519"/>
    <lineage>
        <taxon>Bacteria</taxon>
        <taxon>Pseudomonadati</taxon>
        <taxon>Pseudomonadota</taxon>
        <taxon>Gammaproteobacteria</taxon>
        <taxon>Enterobacterales</taxon>
        <taxon>Enterobacteriaceae</taxon>
        <taxon>Atlantibacter</taxon>
    </lineage>
</organism>
<gene>
    <name evidence="1" type="ORF">EGT71_09685</name>
</gene>
<dbReference type="AlphaFoldDB" id="A0A427V1U9"/>
<evidence type="ECO:0000313" key="2">
    <source>
        <dbReference type="Proteomes" id="UP000275331"/>
    </source>
</evidence>
<comment type="caution">
    <text evidence="1">The sequence shown here is derived from an EMBL/GenBank/DDBJ whole genome shotgun (WGS) entry which is preliminary data.</text>
</comment>
<dbReference type="EMBL" id="RHXB01000005">
    <property type="protein sequence ID" value="RSE26683.1"/>
    <property type="molecule type" value="Genomic_DNA"/>
</dbReference>